<dbReference type="InterPro" id="IPR036047">
    <property type="entry name" value="F-box-like_dom_sf"/>
</dbReference>
<protein>
    <recommendedName>
        <fullName evidence="1">F-box domain-containing protein</fullName>
    </recommendedName>
</protein>
<dbReference type="SUPFAM" id="SSF81383">
    <property type="entry name" value="F-box domain"/>
    <property type="match status" value="1"/>
</dbReference>
<evidence type="ECO:0000259" key="1">
    <source>
        <dbReference type="Pfam" id="PF12937"/>
    </source>
</evidence>
<proteinExistence type="predicted"/>
<dbReference type="Pfam" id="PF12937">
    <property type="entry name" value="F-box-like"/>
    <property type="match status" value="1"/>
</dbReference>
<dbReference type="OrthoDB" id="2505334at2759"/>
<organism evidence="2 3">
    <name type="scientific">Puccinia striiformis f. sp. tritici PST-78</name>
    <dbReference type="NCBI Taxonomy" id="1165861"/>
    <lineage>
        <taxon>Eukaryota</taxon>
        <taxon>Fungi</taxon>
        <taxon>Dikarya</taxon>
        <taxon>Basidiomycota</taxon>
        <taxon>Pucciniomycotina</taxon>
        <taxon>Pucciniomycetes</taxon>
        <taxon>Pucciniales</taxon>
        <taxon>Pucciniaceae</taxon>
        <taxon>Puccinia</taxon>
    </lineage>
</organism>
<dbReference type="AlphaFoldDB" id="A0A0L0VSH3"/>
<dbReference type="Gene3D" id="1.20.1280.50">
    <property type="match status" value="1"/>
</dbReference>
<keyword evidence="3" id="KW-1185">Reference proteome</keyword>
<feature type="domain" description="F-box" evidence="1">
    <location>
        <begin position="4"/>
        <end position="66"/>
    </location>
</feature>
<gene>
    <name evidence="2" type="ORF">PSTG_04654</name>
</gene>
<reference evidence="3" key="1">
    <citation type="submission" date="2014-03" db="EMBL/GenBank/DDBJ databases">
        <title>The Genome Sequence of Puccinia striiformis f. sp. tritici PST-78.</title>
        <authorList>
            <consortium name="The Broad Institute Genome Sequencing Platform"/>
            <person name="Cuomo C."/>
            <person name="Hulbert S."/>
            <person name="Chen X."/>
            <person name="Walker B."/>
            <person name="Young S.K."/>
            <person name="Zeng Q."/>
            <person name="Gargeya S."/>
            <person name="Fitzgerald M."/>
            <person name="Haas B."/>
            <person name="Abouelleil A."/>
            <person name="Alvarado L."/>
            <person name="Arachchi H.M."/>
            <person name="Berlin A.M."/>
            <person name="Chapman S.B."/>
            <person name="Goldberg J."/>
            <person name="Griggs A."/>
            <person name="Gujja S."/>
            <person name="Hansen M."/>
            <person name="Howarth C."/>
            <person name="Imamovic A."/>
            <person name="Larimer J."/>
            <person name="McCowan C."/>
            <person name="Montmayeur A."/>
            <person name="Murphy C."/>
            <person name="Neiman D."/>
            <person name="Pearson M."/>
            <person name="Priest M."/>
            <person name="Roberts A."/>
            <person name="Saif S."/>
            <person name="Shea T."/>
            <person name="Sisk P."/>
            <person name="Sykes S."/>
            <person name="Wortman J."/>
            <person name="Nusbaum C."/>
            <person name="Birren B."/>
        </authorList>
    </citation>
    <scope>NUCLEOTIDE SEQUENCE [LARGE SCALE GENOMIC DNA]</scope>
    <source>
        <strain evidence="3">race PST-78</strain>
    </source>
</reference>
<dbReference type="EMBL" id="AJIL01000025">
    <property type="protein sequence ID" value="KNF02157.1"/>
    <property type="molecule type" value="Genomic_DNA"/>
</dbReference>
<comment type="caution">
    <text evidence="2">The sequence shown here is derived from an EMBL/GenBank/DDBJ whole genome shotgun (WGS) entry which is preliminary data.</text>
</comment>
<evidence type="ECO:0000313" key="2">
    <source>
        <dbReference type="EMBL" id="KNF02157.1"/>
    </source>
</evidence>
<sequence>MANISHLPNEVLELIFQSILSENTRRYYDIETQGKKSAESIGKLRLVCRRWSSLLTDRHLHQTLVISRGSRAMEFINHQKASLRLPFSEVRPKCQVLEIHQFWTFGAPLDKDWDMVTPALLEALIELFNDTIVELELGFIDNLSLPDSTIHAIGRIKNLRTLRLSYERNETFDSPNIEDDEIGNYDPDFFSSLLSAAQGLKCLIFYSFDPFYAEDISAHDLARFQLSNIKHLVADAHSSAELVLSLAVALKPTLTMVSILSTYHIDTAYVSLILKTLEDTLQGLHVDTKVFNNVSHLNFSSLRLLHIDSSKHGLPDHSKLAVFSHAPIEVLVLSSHYEPPRQQPDQTFLQNIFENFRSLKRLVFYGMDSKFSLPEDCFRLCQDHQVECLYRDNSSLSELMKL</sequence>
<accession>A0A0L0VSH3</accession>
<name>A0A0L0VSH3_9BASI</name>
<evidence type="ECO:0000313" key="3">
    <source>
        <dbReference type="Proteomes" id="UP000054564"/>
    </source>
</evidence>
<dbReference type="InterPro" id="IPR001810">
    <property type="entry name" value="F-box_dom"/>
</dbReference>
<dbReference type="Proteomes" id="UP000054564">
    <property type="component" value="Unassembled WGS sequence"/>
</dbReference>